<proteinExistence type="inferred from homology"/>
<dbReference type="PANTHER" id="PTHR13847:SF286">
    <property type="entry name" value="D-AMINO ACID DEHYDROGENASE"/>
    <property type="match status" value="1"/>
</dbReference>
<dbReference type="SUPFAM" id="SSF54373">
    <property type="entry name" value="FAD-linked reductases, C-terminal domain"/>
    <property type="match status" value="1"/>
</dbReference>
<dbReference type="PANTHER" id="PTHR13847">
    <property type="entry name" value="SARCOSINE DEHYDROGENASE-RELATED"/>
    <property type="match status" value="1"/>
</dbReference>
<keyword evidence="4" id="KW-0560">Oxidoreductase</keyword>
<evidence type="ECO:0000313" key="6">
    <source>
        <dbReference type="EMBL" id="AJD90758.1"/>
    </source>
</evidence>
<dbReference type="InterPro" id="IPR036188">
    <property type="entry name" value="FAD/NAD-bd_sf"/>
</dbReference>
<dbReference type="Pfam" id="PF01266">
    <property type="entry name" value="DAO"/>
    <property type="match status" value="1"/>
</dbReference>
<gene>
    <name evidence="6" type="ORF">JMA_14410</name>
</gene>
<comment type="cofactor">
    <cofactor evidence="1">
        <name>FAD</name>
        <dbReference type="ChEBI" id="CHEBI:57692"/>
    </cofactor>
</comment>
<dbReference type="AlphaFoldDB" id="A0A0B5AQE5"/>
<dbReference type="GO" id="GO:0005737">
    <property type="term" value="C:cytoplasm"/>
    <property type="evidence" value="ECO:0007669"/>
    <property type="project" value="TreeGrafter"/>
</dbReference>
<evidence type="ECO:0000256" key="2">
    <source>
        <dbReference type="ARBA" id="ARBA00009410"/>
    </source>
</evidence>
<dbReference type="Gene3D" id="3.30.9.10">
    <property type="entry name" value="D-Amino Acid Oxidase, subunit A, domain 2"/>
    <property type="match status" value="1"/>
</dbReference>
<reference evidence="6 7" key="1">
    <citation type="submission" date="2014-08" db="EMBL/GenBank/DDBJ databases">
        <title>Complete genome of a marine bacteria Jeotgalibacillus malaysiensis.</title>
        <authorList>
            <person name="Yaakop A.S."/>
            <person name="Chan K.-G."/>
            <person name="Goh K.M."/>
        </authorList>
    </citation>
    <scope>NUCLEOTIDE SEQUENCE [LARGE SCALE GENOMIC DNA]</scope>
    <source>
        <strain evidence="6 7">D5</strain>
    </source>
</reference>
<dbReference type="KEGG" id="jeo:JMA_14410"/>
<dbReference type="InterPro" id="IPR006076">
    <property type="entry name" value="FAD-dep_OxRdtase"/>
</dbReference>
<dbReference type="SUPFAM" id="SSF51905">
    <property type="entry name" value="FAD/NAD(P)-binding domain"/>
    <property type="match status" value="1"/>
</dbReference>
<dbReference type="HOGENOM" id="CLU_007884_4_5_9"/>
<dbReference type="STRING" id="1508404.JMA_14410"/>
<dbReference type="Proteomes" id="UP000031449">
    <property type="component" value="Chromosome"/>
</dbReference>
<sequence length="373" mass="40844">MMKKIIVIGGGIAGASAAYYLSKQPCEVILIDREDPGQATGAAAGIICPWLSQRRNKKWYFLVKEGAAYYPELIEELQCDGETDTGYKKTGGIALHAERSKRDKMMERAIEKREEAPEIGEINAIDDEQIKQLFPYLTEEYHGLHVTGAARVDGRKLRQSLIRAMQKNGGQLITGDAQLQSDETKSVTVLVNGKRHSADRIILAAGAWAPEVLKNLHIKIDVSYQKAQISHLGVAEETSELPVVMPPGDQYLLAFDDQRIVAGTTHENDRPMDDKITAGGIAEIMGKTLAVAGHLSEAEYLETRVGYRPFTPGFLPVAGPFPHIPKLLFINGLGSSGLTSGPFIGKEVAKIALGQESNINPEDYPVENIIKER</sequence>
<dbReference type="EMBL" id="CP009416">
    <property type="protein sequence ID" value="AJD90758.1"/>
    <property type="molecule type" value="Genomic_DNA"/>
</dbReference>
<keyword evidence="3" id="KW-0285">Flavoprotein</keyword>
<organism evidence="6 7">
    <name type="scientific">Jeotgalibacillus malaysiensis</name>
    <dbReference type="NCBI Taxonomy" id="1508404"/>
    <lineage>
        <taxon>Bacteria</taxon>
        <taxon>Bacillati</taxon>
        <taxon>Bacillota</taxon>
        <taxon>Bacilli</taxon>
        <taxon>Bacillales</taxon>
        <taxon>Caryophanaceae</taxon>
        <taxon>Jeotgalibacillus</taxon>
    </lineage>
</organism>
<keyword evidence="7" id="KW-1185">Reference proteome</keyword>
<comment type="similarity">
    <text evidence="2">Belongs to the DadA oxidoreductase family.</text>
</comment>
<accession>A0A0B5AQE5</accession>
<evidence type="ECO:0000256" key="3">
    <source>
        <dbReference type="ARBA" id="ARBA00022630"/>
    </source>
</evidence>
<name>A0A0B5AQE5_9BACL</name>
<feature type="domain" description="FAD dependent oxidoreductase" evidence="5">
    <location>
        <begin position="4"/>
        <end position="350"/>
    </location>
</feature>
<protein>
    <submittedName>
        <fullName evidence="6">Oxidoreductase</fullName>
    </submittedName>
</protein>
<evidence type="ECO:0000256" key="1">
    <source>
        <dbReference type="ARBA" id="ARBA00001974"/>
    </source>
</evidence>
<dbReference type="Gene3D" id="3.50.50.60">
    <property type="entry name" value="FAD/NAD(P)-binding domain"/>
    <property type="match status" value="1"/>
</dbReference>
<evidence type="ECO:0000313" key="7">
    <source>
        <dbReference type="Proteomes" id="UP000031449"/>
    </source>
</evidence>
<evidence type="ECO:0000259" key="5">
    <source>
        <dbReference type="Pfam" id="PF01266"/>
    </source>
</evidence>
<dbReference type="GO" id="GO:0016491">
    <property type="term" value="F:oxidoreductase activity"/>
    <property type="evidence" value="ECO:0007669"/>
    <property type="project" value="UniProtKB-KW"/>
</dbReference>
<dbReference type="BioCyc" id="JESP1508404:G14D9-10696-MONOMER"/>
<evidence type="ECO:0000256" key="4">
    <source>
        <dbReference type="ARBA" id="ARBA00023002"/>
    </source>
</evidence>